<evidence type="ECO:0000313" key="4">
    <source>
        <dbReference type="Proteomes" id="UP000612746"/>
    </source>
</evidence>
<feature type="transmembrane region" description="Helical" evidence="2">
    <location>
        <begin position="395"/>
        <end position="416"/>
    </location>
</feature>
<feature type="compositionally biased region" description="Low complexity" evidence="1">
    <location>
        <begin position="451"/>
        <end position="460"/>
    </location>
</feature>
<dbReference type="PANTHER" id="PTHR18640:SF5">
    <property type="entry name" value="SODIUM_BILE ACID COTRANSPORTER 7"/>
    <property type="match status" value="1"/>
</dbReference>
<feature type="transmembrane region" description="Helical" evidence="2">
    <location>
        <begin position="150"/>
        <end position="170"/>
    </location>
</feature>
<dbReference type="InterPro" id="IPR038770">
    <property type="entry name" value="Na+/solute_symporter_sf"/>
</dbReference>
<feature type="transmembrane region" description="Helical" evidence="2">
    <location>
        <begin position="112"/>
        <end position="130"/>
    </location>
</feature>
<sequence length="466" mass="50501">MEVISSPNEKRAASISYPPPSVVHEGGSKSDMEADIHSASSTNIEVGPPEGNGSIQPEVVAQEQPSRAVKVRRFIMKFIQTYWFLMGLAVVIVLAWRFPGVAKKDGVIHSEWSIKWGAVIVIFLISGLSLRTRTLAKTIVRVRLHLMIQVISLIIIPFTVYGFALLFAAVNLPINHMLLLGLVIAGCTPTTVSSNVVMTKNAKGNEASALMNAALGNVLVFEKDTRISPSSNAHGSLDYVDVLKNLGLTILVPLVVGQIIQWLFPRQVAAIKEKCRLGDINSIALLALVWSVFSDAIASNSFSAVGATDIVAIAVINAGFYISFSLFCLVVARLPLPRGIKTPEWVKKLRYSRADTVAVMYCGATKTVAMGVPLVSVLYQDAPAGIVGVLTTPLLLYHVEQLILGNIELFILKAWVERGEQKQEKQSLLPAAGDDENDIGLHDLDNTSESPNATLPTHNPNTPPHY</sequence>
<protein>
    <submittedName>
        <fullName evidence="3">Uncharacterized protein</fullName>
    </submittedName>
</protein>
<feature type="transmembrane region" description="Helical" evidence="2">
    <location>
        <begin position="310"/>
        <end position="336"/>
    </location>
</feature>
<dbReference type="EMBL" id="JAEPRA010000011">
    <property type="protein sequence ID" value="KAG2178700.1"/>
    <property type="molecule type" value="Genomic_DNA"/>
</dbReference>
<dbReference type="PANTHER" id="PTHR18640">
    <property type="entry name" value="SOLUTE CARRIER FAMILY 10 MEMBER 7"/>
    <property type="match status" value="1"/>
</dbReference>
<evidence type="ECO:0000313" key="3">
    <source>
        <dbReference type="EMBL" id="KAG2178700.1"/>
    </source>
</evidence>
<proteinExistence type="predicted"/>
<dbReference type="AlphaFoldDB" id="A0A8H7UD89"/>
<feature type="transmembrane region" description="Helical" evidence="2">
    <location>
        <begin position="82"/>
        <end position="100"/>
    </location>
</feature>
<dbReference type="Proteomes" id="UP000612746">
    <property type="component" value="Unassembled WGS sequence"/>
</dbReference>
<dbReference type="Pfam" id="PF13593">
    <property type="entry name" value="SBF_like"/>
    <property type="match status" value="1"/>
</dbReference>
<accession>A0A8H7UD89</accession>
<keyword evidence="2" id="KW-0472">Membrane</keyword>
<keyword evidence="2" id="KW-1133">Transmembrane helix</keyword>
<evidence type="ECO:0000256" key="2">
    <source>
        <dbReference type="SAM" id="Phobius"/>
    </source>
</evidence>
<keyword evidence="2" id="KW-0812">Transmembrane</keyword>
<gene>
    <name evidence="3" type="ORF">INT44_001853</name>
</gene>
<dbReference type="OrthoDB" id="188035at2759"/>
<feature type="transmembrane region" description="Helical" evidence="2">
    <location>
        <begin position="357"/>
        <end position="375"/>
    </location>
</feature>
<feature type="transmembrane region" description="Helical" evidence="2">
    <location>
        <begin position="246"/>
        <end position="265"/>
    </location>
</feature>
<keyword evidence="4" id="KW-1185">Reference proteome</keyword>
<name>A0A8H7UD89_9FUNG</name>
<feature type="compositionally biased region" description="Basic and acidic residues" evidence="1">
    <location>
        <begin position="26"/>
        <end position="36"/>
    </location>
</feature>
<evidence type="ECO:0000256" key="1">
    <source>
        <dbReference type="SAM" id="MobiDB-lite"/>
    </source>
</evidence>
<comment type="caution">
    <text evidence="3">The sequence shown here is derived from an EMBL/GenBank/DDBJ whole genome shotgun (WGS) entry which is preliminary data.</text>
</comment>
<dbReference type="InterPro" id="IPR016833">
    <property type="entry name" value="Put_Na-Bile_cotransptr"/>
</dbReference>
<dbReference type="Gene3D" id="1.20.1530.20">
    <property type="match status" value="1"/>
</dbReference>
<dbReference type="GO" id="GO:0005886">
    <property type="term" value="C:plasma membrane"/>
    <property type="evidence" value="ECO:0007669"/>
    <property type="project" value="TreeGrafter"/>
</dbReference>
<organism evidence="3 4">
    <name type="scientific">Umbelopsis vinacea</name>
    <dbReference type="NCBI Taxonomy" id="44442"/>
    <lineage>
        <taxon>Eukaryota</taxon>
        <taxon>Fungi</taxon>
        <taxon>Fungi incertae sedis</taxon>
        <taxon>Mucoromycota</taxon>
        <taxon>Mucoromycotina</taxon>
        <taxon>Umbelopsidomycetes</taxon>
        <taxon>Umbelopsidales</taxon>
        <taxon>Umbelopsidaceae</taxon>
        <taxon>Umbelopsis</taxon>
    </lineage>
</organism>
<feature type="region of interest" description="Disordered" evidence="1">
    <location>
        <begin position="1"/>
        <end position="52"/>
    </location>
</feature>
<feature type="region of interest" description="Disordered" evidence="1">
    <location>
        <begin position="426"/>
        <end position="466"/>
    </location>
</feature>
<reference evidence="3" key="1">
    <citation type="submission" date="2020-12" db="EMBL/GenBank/DDBJ databases">
        <title>Metabolic potential, ecology and presence of endohyphal bacteria is reflected in genomic diversity of Mucoromycotina.</title>
        <authorList>
            <person name="Muszewska A."/>
            <person name="Okrasinska A."/>
            <person name="Steczkiewicz K."/>
            <person name="Drgas O."/>
            <person name="Orlowska M."/>
            <person name="Perlinska-Lenart U."/>
            <person name="Aleksandrzak-Piekarczyk T."/>
            <person name="Szatraj K."/>
            <person name="Zielenkiewicz U."/>
            <person name="Pilsyk S."/>
            <person name="Malc E."/>
            <person name="Mieczkowski P."/>
            <person name="Kruszewska J.S."/>
            <person name="Biernat P."/>
            <person name="Pawlowska J."/>
        </authorList>
    </citation>
    <scope>NUCLEOTIDE SEQUENCE</scope>
    <source>
        <strain evidence="3">WA0000051536</strain>
    </source>
</reference>